<keyword evidence="2" id="KW-0479">Metal-binding</keyword>
<dbReference type="InterPro" id="IPR018520">
    <property type="entry name" value="UPP_synth-like_CS"/>
</dbReference>
<dbReference type="RefSeq" id="WP_084643323.1">
    <property type="nucleotide sequence ID" value="NZ_CP014859.1"/>
</dbReference>
<keyword evidence="5" id="KW-1185">Reference proteome</keyword>
<feature type="binding site" evidence="2">
    <location>
        <position position="230"/>
    </location>
    <ligand>
        <name>Mg(2+)</name>
        <dbReference type="ChEBI" id="CHEBI:18420"/>
    </ligand>
</feature>
<feature type="region of interest" description="Disordered" evidence="3">
    <location>
        <begin position="1"/>
        <end position="32"/>
    </location>
</feature>
<comment type="similarity">
    <text evidence="2">Belongs to the UPP synthase family.</text>
</comment>
<dbReference type="PANTHER" id="PTHR10291">
    <property type="entry name" value="DEHYDRODOLICHYL DIPHOSPHATE SYNTHASE FAMILY MEMBER"/>
    <property type="match status" value="1"/>
</dbReference>
<dbReference type="GO" id="GO:0005829">
    <property type="term" value="C:cytosol"/>
    <property type="evidence" value="ECO:0007669"/>
    <property type="project" value="TreeGrafter"/>
</dbReference>
<dbReference type="GO" id="GO:0016094">
    <property type="term" value="P:polyprenol biosynthetic process"/>
    <property type="evidence" value="ECO:0007669"/>
    <property type="project" value="TreeGrafter"/>
</dbReference>
<comment type="cofactor">
    <cofactor evidence="2">
        <name>Mg(2+)</name>
        <dbReference type="ChEBI" id="CHEBI:18420"/>
    </cofactor>
    <text evidence="2">Binds 2 magnesium ions per subunit.</text>
</comment>
<feature type="binding site" evidence="2">
    <location>
        <position position="211"/>
    </location>
    <ligand>
        <name>substrate</name>
    </ligand>
</feature>
<comment type="function">
    <text evidence="2">Catalyzes the condensation of isopentenyl diphosphate (IPP) with allylic pyrophosphates generating different type of terpenoids.</text>
</comment>
<feature type="binding site" evidence="2">
    <location>
        <position position="60"/>
    </location>
    <ligand>
        <name>substrate</name>
    </ligand>
</feature>
<comment type="subunit">
    <text evidence="2">Homodimer.</text>
</comment>
<dbReference type="AlphaFoldDB" id="A0AAC9HTH5"/>
<evidence type="ECO:0000313" key="4">
    <source>
        <dbReference type="EMBL" id="AOS65049.1"/>
    </source>
</evidence>
<feature type="binding site" evidence="2">
    <location>
        <position position="43"/>
    </location>
    <ligand>
        <name>Mg(2+)</name>
        <dbReference type="ChEBI" id="CHEBI:18420"/>
    </ligand>
</feature>
<dbReference type="Pfam" id="PF01255">
    <property type="entry name" value="Prenyltransf"/>
    <property type="match status" value="1"/>
</dbReference>
<feature type="binding site" evidence="2">
    <location>
        <begin position="88"/>
        <end position="90"/>
    </location>
    <ligand>
        <name>substrate</name>
    </ligand>
</feature>
<feature type="region of interest" description="Disordered" evidence="3">
    <location>
        <begin position="261"/>
        <end position="320"/>
    </location>
</feature>
<dbReference type="NCBIfam" id="NF011404">
    <property type="entry name" value="PRK14829.1"/>
    <property type="match status" value="1"/>
</dbReference>
<feature type="active site" evidence="2">
    <location>
        <position position="43"/>
    </location>
</feature>
<dbReference type="Gene3D" id="3.40.1180.10">
    <property type="entry name" value="Decaprenyl diphosphate synthase-like"/>
    <property type="match status" value="1"/>
</dbReference>
<feature type="binding site" evidence="2">
    <location>
        <position position="92"/>
    </location>
    <ligand>
        <name>substrate</name>
    </ligand>
</feature>
<dbReference type="GO" id="GO:0033850">
    <property type="term" value="F:Z-farnesyl diphosphate synthase activity"/>
    <property type="evidence" value="ECO:0007669"/>
    <property type="project" value="TreeGrafter"/>
</dbReference>
<dbReference type="PANTHER" id="PTHR10291:SF0">
    <property type="entry name" value="DEHYDRODOLICHYL DIPHOSPHATE SYNTHASE 2"/>
    <property type="match status" value="1"/>
</dbReference>
<keyword evidence="2" id="KW-0460">Magnesium</keyword>
<gene>
    <name evidence="4" type="ORF">TL08_21310</name>
</gene>
<name>A0AAC9HTH5_9PSEU</name>
<reference evidence="5" key="1">
    <citation type="submission" date="2016-03" db="EMBL/GenBank/DDBJ databases">
        <title>Complete genome sequence of the type strain Actinoalloteichus hymeniacidonis DSM 45092.</title>
        <authorList>
            <person name="Schaffert L."/>
            <person name="Albersmeier A."/>
            <person name="Winkler A."/>
            <person name="Kalinowski J."/>
            <person name="Zotchev S."/>
            <person name="Ruckert C."/>
        </authorList>
    </citation>
    <scope>NUCLEOTIDE SEQUENCE [LARGE SCALE GENOMIC DNA]</scope>
    <source>
        <strain evidence="5">HPA177(T) (DSM 45092(T))</strain>
    </source>
</reference>
<feature type="binding site" evidence="2">
    <location>
        <begin position="217"/>
        <end position="219"/>
    </location>
    <ligand>
        <name>substrate</name>
    </ligand>
</feature>
<sequence length="320" mass="35736">MLRRFRSGRDQYTPRPPDPHPSGERPPAIPPALVPNHVALVMDGNGRWAKSRGLPRTEGHRRGEEVLSDVVSGAIELGVKWLSVYVFSTENWKRSPEEVRFLMGYNRDVLAKRTEFMVEHGVRVRWAGRRPKLWRSVIDQLEDAEERTKDNDLLTLTLCVNYGGRAEIADATKEIAQRVAAGEINPDKIDEKLIAKYLYHPDMPDVDLFLRPSGELRTSNFLVWQSAYAELVFMDTLFPDFDRLALWRACEAYAQRDRRFGGVKNQQAGPTPPADSDDYEVPSTAESAAHPAGESPQTGGVIATDPGLAAGLEKQNGGTS</sequence>
<accession>A0AAC9HTH5</accession>
<dbReference type="InterPro" id="IPR036424">
    <property type="entry name" value="UPP_synth-like_sf"/>
</dbReference>
<feature type="binding site" evidence="2">
    <location>
        <position position="48"/>
    </location>
    <ligand>
        <name>substrate</name>
    </ligand>
</feature>
<dbReference type="EC" id="2.5.1.-" evidence="2"/>
<keyword evidence="1 2" id="KW-0808">Transferase</keyword>
<dbReference type="GO" id="GO:0005886">
    <property type="term" value="C:plasma membrane"/>
    <property type="evidence" value="ECO:0007669"/>
    <property type="project" value="TreeGrafter"/>
</dbReference>
<dbReference type="SUPFAM" id="SSF64005">
    <property type="entry name" value="Undecaprenyl diphosphate synthase"/>
    <property type="match status" value="1"/>
</dbReference>
<dbReference type="EMBL" id="CP014859">
    <property type="protein sequence ID" value="AOS65049.1"/>
    <property type="molecule type" value="Genomic_DNA"/>
</dbReference>
<dbReference type="HAMAP" id="MF_01139">
    <property type="entry name" value="ISPT"/>
    <property type="match status" value="1"/>
</dbReference>
<dbReference type="KEGG" id="ahm:TL08_21310"/>
<feature type="binding site" evidence="2">
    <location>
        <position position="56"/>
    </location>
    <ligand>
        <name>substrate</name>
    </ligand>
</feature>
<evidence type="ECO:0000313" key="5">
    <source>
        <dbReference type="Proteomes" id="UP000095210"/>
    </source>
</evidence>
<dbReference type="PROSITE" id="PS01066">
    <property type="entry name" value="UPP_SYNTHASE"/>
    <property type="match status" value="1"/>
</dbReference>
<feature type="active site" description="Proton acceptor" evidence="2">
    <location>
        <position position="91"/>
    </location>
</feature>
<evidence type="ECO:0000256" key="2">
    <source>
        <dbReference type="HAMAP-Rule" id="MF_01139"/>
    </source>
</evidence>
<dbReference type="GO" id="GO:0030145">
    <property type="term" value="F:manganese ion binding"/>
    <property type="evidence" value="ECO:0007669"/>
    <property type="project" value="TreeGrafter"/>
</dbReference>
<dbReference type="Proteomes" id="UP000095210">
    <property type="component" value="Chromosome"/>
</dbReference>
<dbReference type="FunFam" id="3.40.1180.10:FF:000001">
    <property type="entry name" value="(2E,6E)-farnesyl-diphosphate-specific ditrans,polycis-undecaprenyl-diphosphate synthase"/>
    <property type="match status" value="1"/>
</dbReference>
<dbReference type="CDD" id="cd00475">
    <property type="entry name" value="Cis_IPPS"/>
    <property type="match status" value="1"/>
</dbReference>
<organism evidence="4 5">
    <name type="scientific">Actinoalloteichus hymeniacidonis</name>
    <dbReference type="NCBI Taxonomy" id="340345"/>
    <lineage>
        <taxon>Bacteria</taxon>
        <taxon>Bacillati</taxon>
        <taxon>Actinomycetota</taxon>
        <taxon>Actinomycetes</taxon>
        <taxon>Pseudonocardiales</taxon>
        <taxon>Pseudonocardiaceae</taxon>
        <taxon>Actinoalloteichus</taxon>
    </lineage>
</organism>
<proteinExistence type="inferred from homology"/>
<dbReference type="GO" id="GO:0000287">
    <property type="term" value="F:magnesium ion binding"/>
    <property type="evidence" value="ECO:0007669"/>
    <property type="project" value="UniProtKB-UniRule"/>
</dbReference>
<feature type="binding site" evidence="2">
    <location>
        <begin position="44"/>
        <end position="47"/>
    </location>
    <ligand>
        <name>substrate</name>
    </ligand>
</feature>
<protein>
    <recommendedName>
        <fullName evidence="2">Isoprenyl transferase</fullName>
        <ecNumber evidence="2">2.5.1.-</ecNumber>
    </recommendedName>
</protein>
<dbReference type="NCBIfam" id="TIGR00055">
    <property type="entry name" value="uppS"/>
    <property type="match status" value="1"/>
</dbReference>
<feature type="binding site" evidence="2">
    <location>
        <position position="94"/>
    </location>
    <ligand>
        <name>substrate</name>
    </ligand>
</feature>
<dbReference type="GO" id="GO:0008834">
    <property type="term" value="F:ditrans,polycis-undecaprenyl-diphosphate synthase [(2E,6E)-farnesyl-diphosphate specific] activity"/>
    <property type="evidence" value="ECO:0007669"/>
    <property type="project" value="TreeGrafter"/>
</dbReference>
<dbReference type="InterPro" id="IPR001441">
    <property type="entry name" value="UPP_synth-like"/>
</dbReference>
<evidence type="ECO:0000256" key="1">
    <source>
        <dbReference type="ARBA" id="ARBA00022679"/>
    </source>
</evidence>
<evidence type="ECO:0000256" key="3">
    <source>
        <dbReference type="SAM" id="MobiDB-lite"/>
    </source>
</evidence>